<dbReference type="AlphaFoldDB" id="A0A1F6V4U3"/>
<comment type="caution">
    <text evidence="2">The sequence shown here is derived from an EMBL/GenBank/DDBJ whole genome shotgun (WGS) entry which is preliminary data.</text>
</comment>
<protein>
    <recommendedName>
        <fullName evidence="4">JAB domain-containing protein</fullName>
    </recommendedName>
</protein>
<keyword evidence="1" id="KW-1133">Transmembrane helix</keyword>
<keyword evidence="1" id="KW-0472">Membrane</keyword>
<evidence type="ECO:0000313" key="3">
    <source>
        <dbReference type="Proteomes" id="UP000178700"/>
    </source>
</evidence>
<sequence length="204" mass="23596">MKHPKTIEQDLQSLKESDLLKEQPSSPLSTLALKLFFTLGGILTLFLLASFIFLSYPIDNIIISKLESQSPIANTLIIDNIKIIFEQQTQQQLQDIYFAQQKVEFSVCLRGTVEKKSEKQQNQEQQKTLYRITSLYTPKMYQQTFNHVVFEPCNKDTLIMLHSHPYKSCLASATDINTLQKTKQQNPNILMIVMCEPQRFSVYN</sequence>
<organism evidence="2 3">
    <name type="scientific">Candidatus Nomurabacteria bacterium RIFCSPHIGHO2_01_FULL_39_10</name>
    <dbReference type="NCBI Taxonomy" id="1801733"/>
    <lineage>
        <taxon>Bacteria</taxon>
        <taxon>Candidatus Nomuraibacteriota</taxon>
    </lineage>
</organism>
<feature type="transmembrane region" description="Helical" evidence="1">
    <location>
        <begin position="35"/>
        <end position="56"/>
    </location>
</feature>
<dbReference type="EMBL" id="MFTJ01000050">
    <property type="protein sequence ID" value="OGI64476.1"/>
    <property type="molecule type" value="Genomic_DNA"/>
</dbReference>
<keyword evidence="1" id="KW-0812">Transmembrane</keyword>
<name>A0A1F6V4U3_9BACT</name>
<evidence type="ECO:0008006" key="4">
    <source>
        <dbReference type="Google" id="ProtNLM"/>
    </source>
</evidence>
<proteinExistence type="predicted"/>
<dbReference type="SUPFAM" id="SSF102712">
    <property type="entry name" value="JAB1/MPN domain"/>
    <property type="match status" value="1"/>
</dbReference>
<evidence type="ECO:0000256" key="1">
    <source>
        <dbReference type="SAM" id="Phobius"/>
    </source>
</evidence>
<gene>
    <name evidence="2" type="ORF">A2642_01775</name>
</gene>
<dbReference type="Proteomes" id="UP000178700">
    <property type="component" value="Unassembled WGS sequence"/>
</dbReference>
<evidence type="ECO:0000313" key="2">
    <source>
        <dbReference type="EMBL" id="OGI64476.1"/>
    </source>
</evidence>
<accession>A0A1F6V4U3</accession>
<reference evidence="2 3" key="1">
    <citation type="journal article" date="2016" name="Nat. Commun.">
        <title>Thousands of microbial genomes shed light on interconnected biogeochemical processes in an aquifer system.</title>
        <authorList>
            <person name="Anantharaman K."/>
            <person name="Brown C.T."/>
            <person name="Hug L.A."/>
            <person name="Sharon I."/>
            <person name="Castelle C.J."/>
            <person name="Probst A.J."/>
            <person name="Thomas B.C."/>
            <person name="Singh A."/>
            <person name="Wilkins M.J."/>
            <person name="Karaoz U."/>
            <person name="Brodie E.L."/>
            <person name="Williams K.H."/>
            <person name="Hubbard S.S."/>
            <person name="Banfield J.F."/>
        </authorList>
    </citation>
    <scope>NUCLEOTIDE SEQUENCE [LARGE SCALE GENOMIC DNA]</scope>
</reference>